<evidence type="ECO:0008006" key="3">
    <source>
        <dbReference type="Google" id="ProtNLM"/>
    </source>
</evidence>
<evidence type="ECO:0000313" key="1">
    <source>
        <dbReference type="EMBL" id="MCK8780185.1"/>
    </source>
</evidence>
<organism evidence="1 2">
    <name type="scientific">Neorhizobium turbinariae</name>
    <dbReference type="NCBI Taxonomy" id="2937795"/>
    <lineage>
        <taxon>Bacteria</taxon>
        <taxon>Pseudomonadati</taxon>
        <taxon>Pseudomonadota</taxon>
        <taxon>Alphaproteobacteria</taxon>
        <taxon>Hyphomicrobiales</taxon>
        <taxon>Rhizobiaceae</taxon>
        <taxon>Rhizobium/Agrobacterium group</taxon>
        <taxon>Neorhizobium</taxon>
    </lineage>
</organism>
<dbReference type="InterPro" id="IPR036514">
    <property type="entry name" value="SGNH_hydro_sf"/>
</dbReference>
<accession>A0ABT0IQN3</accession>
<dbReference type="Proteomes" id="UP001202827">
    <property type="component" value="Unassembled WGS sequence"/>
</dbReference>
<dbReference type="SUPFAM" id="SSF52266">
    <property type="entry name" value="SGNH hydrolase"/>
    <property type="match status" value="1"/>
</dbReference>
<reference evidence="1 2" key="1">
    <citation type="submission" date="2022-04" db="EMBL/GenBank/DDBJ databases">
        <title>Rhizobium coralii sp. nov., isolated from coral Turbinaria peltata.</title>
        <authorList>
            <person name="Sun H."/>
        </authorList>
    </citation>
    <scope>NUCLEOTIDE SEQUENCE [LARGE SCALE GENOMIC DNA]</scope>
    <source>
        <strain evidence="1 2">NTR19</strain>
    </source>
</reference>
<dbReference type="RefSeq" id="WP_248682850.1">
    <property type="nucleotide sequence ID" value="NZ_JALPRY010000010.1"/>
</dbReference>
<gene>
    <name evidence="1" type="ORF">M0654_09330</name>
</gene>
<dbReference type="Gene3D" id="3.40.50.1110">
    <property type="entry name" value="SGNH hydrolase"/>
    <property type="match status" value="1"/>
</dbReference>
<name>A0ABT0IQN3_9HYPH</name>
<keyword evidence="2" id="KW-1185">Reference proteome</keyword>
<sequence>MRLHVCGDSHSAYCFDRFENAVIKWLGPLTMHRAARDAEQIIRPLLSDVEADDIVVFILGEIDIRCHLIPVAERSGSSVDDEAAKLAHRYVLAISQLIGPSNAAVIVQPPYPADRRSNPELPFIGSLQHRIDTHQALSKHLMLAADAAGLHYLPFPRKYADARGGLRRKFSDDGVHIMPVEAAALAKSLSSLLDMKIKFHHSPLDIIRRRWNYLFGGSLRRRGLPKAKPMVPTTR</sequence>
<proteinExistence type="predicted"/>
<protein>
    <recommendedName>
        <fullName evidence="3">SGNH hydrolase-type esterase domain-containing protein</fullName>
    </recommendedName>
</protein>
<dbReference type="EMBL" id="JALPRY010000010">
    <property type="protein sequence ID" value="MCK8780185.1"/>
    <property type="molecule type" value="Genomic_DNA"/>
</dbReference>
<comment type="caution">
    <text evidence="1">The sequence shown here is derived from an EMBL/GenBank/DDBJ whole genome shotgun (WGS) entry which is preliminary data.</text>
</comment>
<evidence type="ECO:0000313" key="2">
    <source>
        <dbReference type="Proteomes" id="UP001202827"/>
    </source>
</evidence>